<accession>A0A1M6GMQ7</accession>
<evidence type="ECO:0000256" key="5">
    <source>
        <dbReference type="ARBA" id="ARBA00023125"/>
    </source>
</evidence>
<comment type="similarity">
    <text evidence="2">Belongs to the type IB topoisomerase family.</text>
</comment>
<evidence type="ECO:0000256" key="3">
    <source>
        <dbReference type="ARBA" id="ARBA00012891"/>
    </source>
</evidence>
<feature type="domain" description="DNA topoisomerase IB N-terminal" evidence="8">
    <location>
        <begin position="46"/>
        <end position="92"/>
    </location>
</feature>
<dbReference type="Gene3D" id="1.10.132.120">
    <property type="match status" value="1"/>
</dbReference>
<dbReference type="InterPro" id="IPR011010">
    <property type="entry name" value="DNA_brk_join_enz"/>
</dbReference>
<protein>
    <recommendedName>
        <fullName evidence="3">DNA topoisomerase</fullName>
        <ecNumber evidence="3">5.6.2.1</ecNumber>
    </recommendedName>
</protein>
<dbReference type="STRING" id="570521.SAMN04488508_105355"/>
<dbReference type="InterPro" id="IPR001631">
    <property type="entry name" value="TopoI"/>
</dbReference>
<dbReference type="GO" id="GO:0003917">
    <property type="term" value="F:DNA topoisomerase type I (single strand cut, ATP-independent) activity"/>
    <property type="evidence" value="ECO:0007669"/>
    <property type="project" value="UniProtKB-EC"/>
</dbReference>
<keyword evidence="5" id="KW-0238">DNA-binding</keyword>
<organism evidence="9 10">
    <name type="scientific">Aquimarina spongiae</name>
    <dbReference type="NCBI Taxonomy" id="570521"/>
    <lineage>
        <taxon>Bacteria</taxon>
        <taxon>Pseudomonadati</taxon>
        <taxon>Bacteroidota</taxon>
        <taxon>Flavobacteriia</taxon>
        <taxon>Flavobacteriales</taxon>
        <taxon>Flavobacteriaceae</taxon>
        <taxon>Aquimarina</taxon>
    </lineage>
</organism>
<dbReference type="EMBL" id="FQYP01000005">
    <property type="protein sequence ID" value="SHJ11200.1"/>
    <property type="molecule type" value="Genomic_DNA"/>
</dbReference>
<evidence type="ECO:0000256" key="4">
    <source>
        <dbReference type="ARBA" id="ARBA00023029"/>
    </source>
</evidence>
<dbReference type="PROSITE" id="PS52038">
    <property type="entry name" value="TOPO_IB_2"/>
    <property type="match status" value="1"/>
</dbReference>
<proteinExistence type="inferred from homology"/>
<dbReference type="Gene3D" id="3.90.15.10">
    <property type="entry name" value="Topoisomerase I, Chain A, domain 3"/>
    <property type="match status" value="1"/>
</dbReference>
<dbReference type="InterPro" id="IPR049331">
    <property type="entry name" value="Top1B_N_bact"/>
</dbReference>
<evidence type="ECO:0000256" key="2">
    <source>
        <dbReference type="ARBA" id="ARBA00006645"/>
    </source>
</evidence>
<dbReference type="Pfam" id="PF01028">
    <property type="entry name" value="Topoisom_I"/>
    <property type="match status" value="1"/>
</dbReference>
<dbReference type="InterPro" id="IPR013500">
    <property type="entry name" value="TopoI_cat_euk"/>
</dbReference>
<gene>
    <name evidence="9" type="ORF">SAMN04488508_105355</name>
</gene>
<dbReference type="SUPFAM" id="SSF55869">
    <property type="entry name" value="DNA topoisomerase I domain"/>
    <property type="match status" value="1"/>
</dbReference>
<evidence type="ECO:0000256" key="1">
    <source>
        <dbReference type="ARBA" id="ARBA00000213"/>
    </source>
</evidence>
<name>A0A1M6GMQ7_9FLAO</name>
<keyword evidence="6 9" id="KW-0413">Isomerase</keyword>
<feature type="domain" description="DNA topoisomerase I catalytic core eukaryotic-type" evidence="7">
    <location>
        <begin position="104"/>
        <end position="310"/>
    </location>
</feature>
<evidence type="ECO:0000259" key="8">
    <source>
        <dbReference type="Pfam" id="PF21338"/>
    </source>
</evidence>
<dbReference type="SUPFAM" id="SSF56349">
    <property type="entry name" value="DNA breaking-rejoining enzymes"/>
    <property type="match status" value="1"/>
</dbReference>
<evidence type="ECO:0000313" key="10">
    <source>
        <dbReference type="Proteomes" id="UP000184432"/>
    </source>
</evidence>
<comment type="catalytic activity">
    <reaction evidence="1">
        <text>ATP-independent breakage of single-stranded DNA, followed by passage and rejoining.</text>
        <dbReference type="EC" id="5.6.2.1"/>
    </reaction>
</comment>
<dbReference type="Gene3D" id="3.30.66.10">
    <property type="entry name" value="DNA topoisomerase I domain"/>
    <property type="match status" value="1"/>
</dbReference>
<sequence>MNMERTNPKFLKQIITTPETVIDQLDLVYVDENQLKIIRQKKENNFCYLLDNKLISNEKDIKRIQKLVIPPAWQKVKITTLENGHLQAVGRDLKNRKQYRYHSLWKTIRNQTKFYKMTDFGKQLPKIRKRVDLDLEQRGWPKSKVLALIIRLMEETHIRVGNEQYAKRNKTFGLSTMRTRHVSLENNKMKFDFIGKRGKKHSVTLRNKKLIRLVNQCEEIPGWELFQYYDINGDKHSVDSGMINHYIHQICGDLFTAKDFRTWAATSIFFETLKDLKIGNSDQKRQKNVLQAFDAAAKGLGNTRNVCRKYYVHPAIERAYLDGSIQKTFDNIDNYISSSVSYFSPSEQGILELIGSYTPAFLENIKN</sequence>
<dbReference type="Proteomes" id="UP000184432">
    <property type="component" value="Unassembled WGS sequence"/>
</dbReference>
<dbReference type="PRINTS" id="PR00416">
    <property type="entry name" value="EUTPISMRASEI"/>
</dbReference>
<dbReference type="InterPro" id="IPR035447">
    <property type="entry name" value="DNA_topo_I_N_sf"/>
</dbReference>
<dbReference type="InterPro" id="IPR014711">
    <property type="entry name" value="TopoI_cat_a-hlx-sub_euk"/>
</dbReference>
<dbReference type="AlphaFoldDB" id="A0A1M6GMQ7"/>
<keyword evidence="4" id="KW-0799">Topoisomerase</keyword>
<evidence type="ECO:0000313" key="9">
    <source>
        <dbReference type="EMBL" id="SHJ11200.1"/>
    </source>
</evidence>
<keyword evidence="10" id="KW-1185">Reference proteome</keyword>
<dbReference type="GO" id="GO:0006265">
    <property type="term" value="P:DNA topological change"/>
    <property type="evidence" value="ECO:0007669"/>
    <property type="project" value="InterPro"/>
</dbReference>
<dbReference type="EC" id="5.6.2.1" evidence="3"/>
<evidence type="ECO:0000256" key="6">
    <source>
        <dbReference type="ARBA" id="ARBA00023235"/>
    </source>
</evidence>
<dbReference type="GO" id="GO:0003677">
    <property type="term" value="F:DNA binding"/>
    <property type="evidence" value="ECO:0007669"/>
    <property type="project" value="UniProtKB-KW"/>
</dbReference>
<evidence type="ECO:0000259" key="7">
    <source>
        <dbReference type="Pfam" id="PF01028"/>
    </source>
</evidence>
<dbReference type="Pfam" id="PF21338">
    <property type="entry name" value="Top1B_N_bact"/>
    <property type="match status" value="1"/>
</dbReference>
<reference evidence="10" key="1">
    <citation type="submission" date="2016-11" db="EMBL/GenBank/DDBJ databases">
        <authorList>
            <person name="Varghese N."/>
            <person name="Submissions S."/>
        </authorList>
    </citation>
    <scope>NUCLEOTIDE SEQUENCE [LARGE SCALE GENOMIC DNA]</scope>
    <source>
        <strain evidence="10">DSM 22623</strain>
    </source>
</reference>